<dbReference type="RefSeq" id="WP_245428149.1">
    <property type="nucleotide sequence ID" value="NZ_QNRK01000040.1"/>
</dbReference>
<dbReference type="EMBL" id="QNRK01000040">
    <property type="protein sequence ID" value="RBP04154.1"/>
    <property type="molecule type" value="Genomic_DNA"/>
</dbReference>
<protein>
    <submittedName>
        <fullName evidence="6">Two-component system OmpR family response regulator</fullName>
    </submittedName>
</protein>
<dbReference type="GO" id="GO:0005829">
    <property type="term" value="C:cytosol"/>
    <property type="evidence" value="ECO:0007669"/>
    <property type="project" value="TreeGrafter"/>
</dbReference>
<dbReference type="InterPro" id="IPR011006">
    <property type="entry name" value="CheY-like_superfamily"/>
</dbReference>
<feature type="domain" description="OmpR/PhoB-type" evidence="5">
    <location>
        <begin position="146"/>
        <end position="244"/>
    </location>
</feature>
<dbReference type="PROSITE" id="PS50110">
    <property type="entry name" value="RESPONSE_REGULATORY"/>
    <property type="match status" value="1"/>
</dbReference>
<gene>
    <name evidence="6" type="ORF">DFR50_14027</name>
</gene>
<dbReference type="CDD" id="cd00383">
    <property type="entry name" value="trans_reg_C"/>
    <property type="match status" value="1"/>
</dbReference>
<dbReference type="Pfam" id="PF00486">
    <property type="entry name" value="Trans_reg_C"/>
    <property type="match status" value="1"/>
</dbReference>
<dbReference type="SMART" id="SM00448">
    <property type="entry name" value="REC"/>
    <property type="match status" value="1"/>
</dbReference>
<dbReference type="Gene3D" id="3.40.50.2300">
    <property type="match status" value="1"/>
</dbReference>
<dbReference type="Pfam" id="PF00072">
    <property type="entry name" value="Response_reg"/>
    <property type="match status" value="1"/>
</dbReference>
<dbReference type="Gene3D" id="6.10.250.690">
    <property type="match status" value="1"/>
</dbReference>
<accession>A0A366EPD5</accession>
<feature type="DNA-binding region" description="OmpR/PhoB-type" evidence="3">
    <location>
        <begin position="146"/>
        <end position="244"/>
    </location>
</feature>
<proteinExistence type="predicted"/>
<dbReference type="PANTHER" id="PTHR48111">
    <property type="entry name" value="REGULATOR OF RPOS"/>
    <property type="match status" value="1"/>
</dbReference>
<keyword evidence="2" id="KW-0597">Phosphoprotein</keyword>
<dbReference type="InterPro" id="IPR036388">
    <property type="entry name" value="WH-like_DNA-bd_sf"/>
</dbReference>
<sequence length="246" mass="27155">MSMPFTQGPKAPTAAPIDQARNFRVLLVEDETELATEVRFELEAAGYSVRVAHTLEDGLSAARSGWASVLLVDRMLNGEDGLSIVEALREGGDATPVLVISGLSSVDERISGLKAGGDDYLVKPFDVRELGARVEALLRRGAQTRASRLKVGVLEMDLIDHAVQCAGRPVELVPREFKLLEYFMRHADQIVTRTMLLTDVWNFKFMAPTNVVDVHLGSLRRKLDPTGKRNYIVNVRSVGFKLDADH</sequence>
<dbReference type="InterPro" id="IPR001867">
    <property type="entry name" value="OmpR/PhoB-type_DNA-bd"/>
</dbReference>
<feature type="domain" description="Response regulatory" evidence="4">
    <location>
        <begin position="24"/>
        <end position="138"/>
    </location>
</feature>
<dbReference type="SMART" id="SM00862">
    <property type="entry name" value="Trans_reg_C"/>
    <property type="match status" value="1"/>
</dbReference>
<evidence type="ECO:0000256" key="3">
    <source>
        <dbReference type="PROSITE-ProRule" id="PRU01091"/>
    </source>
</evidence>
<reference evidence="6 7" key="1">
    <citation type="submission" date="2018-06" db="EMBL/GenBank/DDBJ databases">
        <title>Genomic Encyclopedia of Type Strains, Phase IV (KMG-IV): sequencing the most valuable type-strain genomes for metagenomic binning, comparative biology and taxonomic classification.</title>
        <authorList>
            <person name="Goeker M."/>
        </authorList>
    </citation>
    <scope>NUCLEOTIDE SEQUENCE [LARGE SCALE GENOMIC DNA]</scope>
    <source>
        <strain evidence="6 7">DSM 24875</strain>
    </source>
</reference>
<keyword evidence="7" id="KW-1185">Reference proteome</keyword>
<evidence type="ECO:0000256" key="1">
    <source>
        <dbReference type="ARBA" id="ARBA00023125"/>
    </source>
</evidence>
<evidence type="ECO:0000259" key="5">
    <source>
        <dbReference type="PROSITE" id="PS51755"/>
    </source>
</evidence>
<evidence type="ECO:0000313" key="6">
    <source>
        <dbReference type="EMBL" id="RBP04154.1"/>
    </source>
</evidence>
<dbReference type="InterPro" id="IPR039420">
    <property type="entry name" value="WalR-like"/>
</dbReference>
<evidence type="ECO:0000256" key="2">
    <source>
        <dbReference type="PROSITE-ProRule" id="PRU00169"/>
    </source>
</evidence>
<dbReference type="GO" id="GO:0032993">
    <property type="term" value="C:protein-DNA complex"/>
    <property type="evidence" value="ECO:0007669"/>
    <property type="project" value="TreeGrafter"/>
</dbReference>
<feature type="modified residue" description="4-aspartylphosphate" evidence="2">
    <location>
        <position position="73"/>
    </location>
</feature>
<evidence type="ECO:0000313" key="7">
    <source>
        <dbReference type="Proteomes" id="UP000253529"/>
    </source>
</evidence>
<name>A0A366EPD5_9HYPH</name>
<dbReference type="Gene3D" id="1.10.10.10">
    <property type="entry name" value="Winged helix-like DNA-binding domain superfamily/Winged helix DNA-binding domain"/>
    <property type="match status" value="1"/>
</dbReference>
<evidence type="ECO:0000259" key="4">
    <source>
        <dbReference type="PROSITE" id="PS50110"/>
    </source>
</evidence>
<dbReference type="InterPro" id="IPR001789">
    <property type="entry name" value="Sig_transdc_resp-reg_receiver"/>
</dbReference>
<dbReference type="GO" id="GO:0000976">
    <property type="term" value="F:transcription cis-regulatory region binding"/>
    <property type="evidence" value="ECO:0007669"/>
    <property type="project" value="TreeGrafter"/>
</dbReference>
<comment type="caution">
    <text evidence="6">The sequence shown here is derived from an EMBL/GenBank/DDBJ whole genome shotgun (WGS) entry which is preliminary data.</text>
</comment>
<dbReference type="PROSITE" id="PS51755">
    <property type="entry name" value="OMPR_PHOB"/>
    <property type="match status" value="1"/>
</dbReference>
<dbReference type="GO" id="GO:0006355">
    <property type="term" value="P:regulation of DNA-templated transcription"/>
    <property type="evidence" value="ECO:0007669"/>
    <property type="project" value="InterPro"/>
</dbReference>
<keyword evidence="1 3" id="KW-0238">DNA-binding</keyword>
<dbReference type="GO" id="GO:0000156">
    <property type="term" value="F:phosphorelay response regulator activity"/>
    <property type="evidence" value="ECO:0007669"/>
    <property type="project" value="TreeGrafter"/>
</dbReference>
<dbReference type="Proteomes" id="UP000253529">
    <property type="component" value="Unassembled WGS sequence"/>
</dbReference>
<dbReference type="PANTHER" id="PTHR48111:SF76">
    <property type="entry name" value="TWO-COMPONENT RESPONSE REGULATOR"/>
    <property type="match status" value="1"/>
</dbReference>
<organism evidence="6 7">
    <name type="scientific">Roseiarcus fermentans</name>
    <dbReference type="NCBI Taxonomy" id="1473586"/>
    <lineage>
        <taxon>Bacteria</taxon>
        <taxon>Pseudomonadati</taxon>
        <taxon>Pseudomonadota</taxon>
        <taxon>Alphaproteobacteria</taxon>
        <taxon>Hyphomicrobiales</taxon>
        <taxon>Roseiarcaceae</taxon>
        <taxon>Roseiarcus</taxon>
    </lineage>
</organism>
<dbReference type="SUPFAM" id="SSF52172">
    <property type="entry name" value="CheY-like"/>
    <property type="match status" value="1"/>
</dbReference>
<dbReference type="AlphaFoldDB" id="A0A366EPD5"/>